<dbReference type="InParanoid" id="A0A2I0LGU2"/>
<accession>A0A2I0LGU2</accession>
<dbReference type="InterPro" id="IPR029058">
    <property type="entry name" value="AB_hydrolase_fold"/>
</dbReference>
<protein>
    <submittedName>
        <fullName evidence="1">Uncharacterized protein</fullName>
    </submittedName>
</protein>
<feature type="non-terminal residue" evidence="1">
    <location>
        <position position="140"/>
    </location>
</feature>
<dbReference type="Proteomes" id="UP000053872">
    <property type="component" value="Unassembled WGS sequence"/>
</dbReference>
<dbReference type="STRING" id="8932.A0A2I0LGU2"/>
<sequence length="140" mass="15461">MGDTGVPPGADFTACHPSQLLRSSYVFLFQLPWLPELLLALADFQLIRTVLTSPWSGIRDPARRLSSRELECYLFGLAQPGGLSPPVHYYRNLFRLVVPVSPRVPRPIGVSPCPPASLVPLGCPRIRPRPSSHWLSPCPP</sequence>
<dbReference type="EMBL" id="AKCR02001163">
    <property type="protein sequence ID" value="PKK16655.1"/>
    <property type="molecule type" value="Genomic_DNA"/>
</dbReference>
<dbReference type="AlphaFoldDB" id="A0A2I0LGU2"/>
<proteinExistence type="predicted"/>
<evidence type="ECO:0000313" key="2">
    <source>
        <dbReference type="Proteomes" id="UP000053872"/>
    </source>
</evidence>
<comment type="caution">
    <text evidence="1">The sequence shown here is derived from an EMBL/GenBank/DDBJ whole genome shotgun (WGS) entry which is preliminary data.</text>
</comment>
<keyword evidence="2" id="KW-1185">Reference proteome</keyword>
<dbReference type="Gene3D" id="3.40.50.1820">
    <property type="entry name" value="alpha/beta hydrolase"/>
    <property type="match status" value="1"/>
</dbReference>
<evidence type="ECO:0000313" key="1">
    <source>
        <dbReference type="EMBL" id="PKK16655.1"/>
    </source>
</evidence>
<gene>
    <name evidence="1" type="ORF">A306_00000477</name>
</gene>
<dbReference type="SUPFAM" id="SSF53474">
    <property type="entry name" value="alpha/beta-Hydrolases"/>
    <property type="match status" value="1"/>
</dbReference>
<name>A0A2I0LGU2_COLLI</name>
<organism evidence="1 2">
    <name type="scientific">Columba livia</name>
    <name type="common">Rock dove</name>
    <dbReference type="NCBI Taxonomy" id="8932"/>
    <lineage>
        <taxon>Eukaryota</taxon>
        <taxon>Metazoa</taxon>
        <taxon>Chordata</taxon>
        <taxon>Craniata</taxon>
        <taxon>Vertebrata</taxon>
        <taxon>Euteleostomi</taxon>
        <taxon>Archelosauria</taxon>
        <taxon>Archosauria</taxon>
        <taxon>Dinosauria</taxon>
        <taxon>Saurischia</taxon>
        <taxon>Theropoda</taxon>
        <taxon>Coelurosauria</taxon>
        <taxon>Aves</taxon>
        <taxon>Neognathae</taxon>
        <taxon>Neoaves</taxon>
        <taxon>Columbimorphae</taxon>
        <taxon>Columbiformes</taxon>
        <taxon>Columbidae</taxon>
        <taxon>Columba</taxon>
    </lineage>
</organism>
<reference evidence="1 2" key="1">
    <citation type="journal article" date="2013" name="Science">
        <title>Genomic diversity and evolution of the head crest in the rock pigeon.</title>
        <authorList>
            <person name="Shapiro M.D."/>
            <person name="Kronenberg Z."/>
            <person name="Li C."/>
            <person name="Domyan E.T."/>
            <person name="Pan H."/>
            <person name="Campbell M."/>
            <person name="Tan H."/>
            <person name="Huff C.D."/>
            <person name="Hu H."/>
            <person name="Vickrey A.I."/>
            <person name="Nielsen S.C."/>
            <person name="Stringham S.A."/>
            <person name="Hu H."/>
            <person name="Willerslev E."/>
            <person name="Gilbert M.T."/>
            <person name="Yandell M."/>
            <person name="Zhang G."/>
            <person name="Wang J."/>
        </authorList>
    </citation>
    <scope>NUCLEOTIDE SEQUENCE [LARGE SCALE GENOMIC DNA]</scope>
    <source>
        <tissue evidence="1">Blood</tissue>
    </source>
</reference>